<accession>A0A397S983</accession>
<dbReference type="Proteomes" id="UP000265703">
    <property type="component" value="Unassembled WGS sequence"/>
</dbReference>
<name>A0A397S983_9GLOM</name>
<proteinExistence type="predicted"/>
<keyword evidence="2" id="KW-1185">Reference proteome</keyword>
<comment type="caution">
    <text evidence="1">The sequence shown here is derived from an EMBL/GenBank/DDBJ whole genome shotgun (WGS) entry which is preliminary data.</text>
</comment>
<evidence type="ECO:0000313" key="1">
    <source>
        <dbReference type="EMBL" id="RIA82062.1"/>
    </source>
</evidence>
<reference evidence="1 2" key="1">
    <citation type="submission" date="2018-06" db="EMBL/GenBank/DDBJ databases">
        <title>Comparative genomics reveals the genomic features of Rhizophagus irregularis, R. cerebriforme, R. diaphanum and Gigaspora rosea, and their symbiotic lifestyle signature.</title>
        <authorList>
            <person name="Morin E."/>
            <person name="San Clemente H."/>
            <person name="Chen E.C.H."/>
            <person name="De La Providencia I."/>
            <person name="Hainaut M."/>
            <person name="Kuo A."/>
            <person name="Kohler A."/>
            <person name="Murat C."/>
            <person name="Tang N."/>
            <person name="Roy S."/>
            <person name="Loubradou J."/>
            <person name="Henrissat B."/>
            <person name="Grigoriev I.V."/>
            <person name="Corradi N."/>
            <person name="Roux C."/>
            <person name="Martin F.M."/>
        </authorList>
    </citation>
    <scope>NUCLEOTIDE SEQUENCE [LARGE SCALE GENOMIC DNA]</scope>
    <source>
        <strain evidence="1 2">DAOM 227022</strain>
    </source>
</reference>
<protein>
    <submittedName>
        <fullName evidence="1">Uncharacterized protein</fullName>
    </submittedName>
</protein>
<organism evidence="1 2">
    <name type="scientific">Glomus cerebriforme</name>
    <dbReference type="NCBI Taxonomy" id="658196"/>
    <lineage>
        <taxon>Eukaryota</taxon>
        <taxon>Fungi</taxon>
        <taxon>Fungi incertae sedis</taxon>
        <taxon>Mucoromycota</taxon>
        <taxon>Glomeromycotina</taxon>
        <taxon>Glomeromycetes</taxon>
        <taxon>Glomerales</taxon>
        <taxon>Glomeraceae</taxon>
        <taxon>Glomus</taxon>
    </lineage>
</organism>
<gene>
    <name evidence="1" type="ORF">C1645_789123</name>
</gene>
<dbReference type="AlphaFoldDB" id="A0A397S983"/>
<sequence length="56" mass="6945">MFCFNLRVSHTHTKKIKQTKFLHIRIGKNMLVDLKLQQYYHMMMNIRMCNRGDFQR</sequence>
<dbReference type="EMBL" id="QKYT01000709">
    <property type="protein sequence ID" value="RIA82062.1"/>
    <property type="molecule type" value="Genomic_DNA"/>
</dbReference>
<evidence type="ECO:0000313" key="2">
    <source>
        <dbReference type="Proteomes" id="UP000265703"/>
    </source>
</evidence>